<keyword evidence="2" id="KW-0175">Coiled coil</keyword>
<evidence type="ECO:0000313" key="5">
    <source>
        <dbReference type="Proteomes" id="UP000000430"/>
    </source>
</evidence>
<name>Q6F8E7_ACIAD</name>
<evidence type="ECO:0000256" key="3">
    <source>
        <dbReference type="SAM" id="MobiDB-lite"/>
    </source>
</evidence>
<dbReference type="Proteomes" id="UP000000430">
    <property type="component" value="Chromosome"/>
</dbReference>
<keyword evidence="1" id="KW-0143">Chaperone</keyword>
<gene>
    <name evidence="4" type="ordered locus">ACIAD2955</name>
</gene>
<dbReference type="Gene3D" id="1.10.287.110">
    <property type="entry name" value="DnaJ domain"/>
    <property type="match status" value="1"/>
</dbReference>
<dbReference type="AlphaFoldDB" id="Q6F8E7"/>
<protein>
    <recommendedName>
        <fullName evidence="6">Molecular chaperone DnaJ</fullName>
    </recommendedName>
</protein>
<dbReference type="BioCyc" id="ASP62977:ACIAD_RS13350-MONOMER"/>
<sequence length="352" mass="41186">MAMSFDLKVTIKKNRDVSGPQKKLNVLIEKIEQQKTMLATWQNAQTEIQDYTRQKLLPLYHELHELWFQQLTQLWNVLHEHEFSKAEIAKLDEKIAQLAKRLKHSQMLNAEQFKQAIQIDIFYRQHAEHNQRKAPKEVSAHAEPIQNTAHEFDPEDAAEADFERYVAEQKQARDQAKQLRQQQKREQAEQMAAQSLKTMYLKIAAIIHPDREQNETRKVEKTELFQQASQAYEQQDLFHLLKMQLQLEQNKGATSKELSPEQVKFYKLALDTQSQQLESQIDDILNSFQLVKKLKANQVHISDMYKAIDADATELKQHVKWEKECLKYMKKVSGVEILLGSGGFDFPSFLAE</sequence>
<evidence type="ECO:0008006" key="6">
    <source>
        <dbReference type="Google" id="ProtNLM"/>
    </source>
</evidence>
<dbReference type="STRING" id="202950.GCA_001485005_02856"/>
<feature type="coiled-coil region" evidence="2">
    <location>
        <begin position="81"/>
        <end position="108"/>
    </location>
</feature>
<dbReference type="OrthoDB" id="6716816at2"/>
<evidence type="ECO:0000256" key="2">
    <source>
        <dbReference type="SAM" id="Coils"/>
    </source>
</evidence>
<organism evidence="4 5">
    <name type="scientific">Acinetobacter baylyi (strain ATCC 33305 / BD413 / ADP1)</name>
    <dbReference type="NCBI Taxonomy" id="62977"/>
    <lineage>
        <taxon>Bacteria</taxon>
        <taxon>Pseudomonadati</taxon>
        <taxon>Pseudomonadota</taxon>
        <taxon>Gammaproteobacteria</taxon>
        <taxon>Moraxellales</taxon>
        <taxon>Moraxellaceae</taxon>
        <taxon>Acinetobacter</taxon>
    </lineage>
</organism>
<feature type="region of interest" description="Disordered" evidence="3">
    <location>
        <begin position="169"/>
        <end position="191"/>
    </location>
</feature>
<feature type="compositionally biased region" description="Basic and acidic residues" evidence="3">
    <location>
        <begin position="169"/>
        <end position="188"/>
    </location>
</feature>
<dbReference type="InterPro" id="IPR036869">
    <property type="entry name" value="J_dom_sf"/>
</dbReference>
<proteinExistence type="predicted"/>
<evidence type="ECO:0000256" key="1">
    <source>
        <dbReference type="ARBA" id="ARBA00023186"/>
    </source>
</evidence>
<dbReference type="HOGENOM" id="CLU_070252_0_0_6"/>
<dbReference type="KEGG" id="aci:ACIAD2955"/>
<dbReference type="eggNOG" id="COG0484">
    <property type="taxonomic scope" value="Bacteria"/>
</dbReference>
<dbReference type="SUPFAM" id="SSF46565">
    <property type="entry name" value="Chaperone J-domain"/>
    <property type="match status" value="1"/>
</dbReference>
<dbReference type="EMBL" id="CR543861">
    <property type="protein sequence ID" value="CAG69668.1"/>
    <property type="molecule type" value="Genomic_DNA"/>
</dbReference>
<reference evidence="4 5" key="1">
    <citation type="journal article" date="2004" name="Nucleic Acids Res.">
        <title>Unique features revealed by the genome sequence of Acinetobacter sp. ADP1, a versatile and naturally transformation competent bacterium.</title>
        <authorList>
            <person name="Barbe V."/>
            <person name="Vallenet D."/>
            <person name="Fonknechten N."/>
            <person name="Kreimeyer A."/>
            <person name="Oztas S."/>
            <person name="Labarre L."/>
            <person name="Cruveiller S."/>
            <person name="Robert C."/>
            <person name="Duprat S."/>
            <person name="Wincker P."/>
            <person name="Ornston L.N."/>
            <person name="Weissenbach J."/>
            <person name="Marliere P."/>
            <person name="Cohen G.N."/>
            <person name="Medigue C."/>
        </authorList>
    </citation>
    <scope>NUCLEOTIDE SEQUENCE [LARGE SCALE GENOMIC DNA]</scope>
    <source>
        <strain evidence="5">ATCC 33305 / BD413 / ADP1</strain>
    </source>
</reference>
<evidence type="ECO:0000313" key="4">
    <source>
        <dbReference type="EMBL" id="CAG69668.1"/>
    </source>
</evidence>
<accession>Q6F8E7</accession>